<protein>
    <recommendedName>
        <fullName evidence="7">HAT C-terminal dimerisation domain-containing protein</fullName>
    </recommendedName>
</protein>
<comment type="subcellular location">
    <subcellularLocation>
        <location evidence="1">Nucleus</location>
    </subcellularLocation>
</comment>
<evidence type="ECO:0000256" key="5">
    <source>
        <dbReference type="ARBA" id="ARBA00023242"/>
    </source>
</evidence>
<evidence type="ECO:0000313" key="8">
    <source>
        <dbReference type="EMBL" id="KIK22790.1"/>
    </source>
</evidence>
<keyword evidence="5" id="KW-0539">Nucleus</keyword>
<keyword evidence="9" id="KW-1185">Reference proteome</keyword>
<keyword evidence="4" id="KW-0862">Zinc</keyword>
<keyword evidence="2" id="KW-0479">Metal-binding</keyword>
<gene>
    <name evidence="8" type="ORF">PISMIDRAFT_11356</name>
</gene>
<evidence type="ECO:0000256" key="6">
    <source>
        <dbReference type="SAM" id="MobiDB-lite"/>
    </source>
</evidence>
<organism evidence="8 9">
    <name type="scientific">Pisolithus microcarpus 441</name>
    <dbReference type="NCBI Taxonomy" id="765257"/>
    <lineage>
        <taxon>Eukaryota</taxon>
        <taxon>Fungi</taxon>
        <taxon>Dikarya</taxon>
        <taxon>Basidiomycota</taxon>
        <taxon>Agaricomycotina</taxon>
        <taxon>Agaricomycetes</taxon>
        <taxon>Agaricomycetidae</taxon>
        <taxon>Boletales</taxon>
        <taxon>Sclerodermatineae</taxon>
        <taxon>Pisolithaceae</taxon>
        <taxon>Pisolithus</taxon>
    </lineage>
</organism>
<dbReference type="InterPro" id="IPR012337">
    <property type="entry name" value="RNaseH-like_sf"/>
</dbReference>
<dbReference type="Proteomes" id="UP000054018">
    <property type="component" value="Unassembled WGS sequence"/>
</dbReference>
<evidence type="ECO:0000256" key="2">
    <source>
        <dbReference type="ARBA" id="ARBA00022723"/>
    </source>
</evidence>
<sequence length="516" mass="58589">MNFDESTSSDSSSIDSPKAESPMRLNPSSPIEQDSDSEVDFKPEPVVIEPIVVANHTWCTIKDIEFDVWIREDGAERIDLDNSKKAAFERGYTYNTLRAELNRPGAEISHLPPPPPPGMDDRVPGGKLPKGDPSVGLPKFSIEGLRKLLVDFIISDNQDTDIPHCTKTRELILQCWQECFMQLRVELKRAVRAISFTADVWSADKLNSYLVMMAHWIGHELGNAPRSGQLAMKAALITFHYLPSSHMGEELAKAILHLTDHAEIPVDKAIDLWVRMPWNINLVPEKLEQMHWEVLQDLEFALQAPAVAHHTMTSECIPLLGGALPAYETFLEQWKRISMSSTNPQFGPLLKEGLAHRERYHKHMHANKAYIFTMFAHPSIHFSWVERKWCNEISSVKASILELMQEYHMKYADDNAQPTPTTMRPAYMGLASLYGLDTMEIMPMAQEQGQLSIKEEFGSYITTTSQADADVLAFWELERARFPTIYRIAMDYLLVQPSSVLCERIFLSSAETDTKK</sequence>
<dbReference type="InterPro" id="IPR052035">
    <property type="entry name" value="ZnF_BED_domain_contain"/>
</dbReference>
<feature type="region of interest" description="Disordered" evidence="6">
    <location>
        <begin position="1"/>
        <end position="38"/>
    </location>
</feature>
<feature type="compositionally biased region" description="Low complexity" evidence="6">
    <location>
        <begin position="1"/>
        <end position="16"/>
    </location>
</feature>
<evidence type="ECO:0000256" key="1">
    <source>
        <dbReference type="ARBA" id="ARBA00004123"/>
    </source>
</evidence>
<dbReference type="PANTHER" id="PTHR46481:SF10">
    <property type="entry name" value="ZINC FINGER BED DOMAIN-CONTAINING PROTEIN 39"/>
    <property type="match status" value="1"/>
</dbReference>
<dbReference type="InterPro" id="IPR008906">
    <property type="entry name" value="HATC_C_dom"/>
</dbReference>
<dbReference type="AlphaFoldDB" id="A0A0C9YD98"/>
<name>A0A0C9YD98_9AGAM</name>
<accession>A0A0C9YD98</accession>
<reference evidence="9" key="2">
    <citation type="submission" date="2015-01" db="EMBL/GenBank/DDBJ databases">
        <title>Evolutionary Origins and Diversification of the Mycorrhizal Mutualists.</title>
        <authorList>
            <consortium name="DOE Joint Genome Institute"/>
            <consortium name="Mycorrhizal Genomics Consortium"/>
            <person name="Kohler A."/>
            <person name="Kuo A."/>
            <person name="Nagy L.G."/>
            <person name="Floudas D."/>
            <person name="Copeland A."/>
            <person name="Barry K.W."/>
            <person name="Cichocki N."/>
            <person name="Veneault-Fourrey C."/>
            <person name="LaButti K."/>
            <person name="Lindquist E.A."/>
            <person name="Lipzen A."/>
            <person name="Lundell T."/>
            <person name="Morin E."/>
            <person name="Murat C."/>
            <person name="Riley R."/>
            <person name="Ohm R."/>
            <person name="Sun H."/>
            <person name="Tunlid A."/>
            <person name="Henrissat B."/>
            <person name="Grigoriev I.V."/>
            <person name="Hibbett D.S."/>
            <person name="Martin F."/>
        </authorList>
    </citation>
    <scope>NUCLEOTIDE SEQUENCE [LARGE SCALE GENOMIC DNA]</scope>
    <source>
        <strain evidence="9">441</strain>
    </source>
</reference>
<dbReference type="GO" id="GO:0005634">
    <property type="term" value="C:nucleus"/>
    <property type="evidence" value="ECO:0007669"/>
    <property type="project" value="UniProtKB-SubCell"/>
</dbReference>
<dbReference type="GO" id="GO:0008270">
    <property type="term" value="F:zinc ion binding"/>
    <property type="evidence" value="ECO:0007669"/>
    <property type="project" value="UniProtKB-KW"/>
</dbReference>
<reference evidence="8 9" key="1">
    <citation type="submission" date="2014-04" db="EMBL/GenBank/DDBJ databases">
        <authorList>
            <consortium name="DOE Joint Genome Institute"/>
            <person name="Kuo A."/>
            <person name="Kohler A."/>
            <person name="Costa M.D."/>
            <person name="Nagy L.G."/>
            <person name="Floudas D."/>
            <person name="Copeland A."/>
            <person name="Barry K.W."/>
            <person name="Cichocki N."/>
            <person name="Veneault-Fourrey C."/>
            <person name="LaButti K."/>
            <person name="Lindquist E.A."/>
            <person name="Lipzen A."/>
            <person name="Lundell T."/>
            <person name="Morin E."/>
            <person name="Murat C."/>
            <person name="Sun H."/>
            <person name="Tunlid A."/>
            <person name="Henrissat B."/>
            <person name="Grigoriev I.V."/>
            <person name="Hibbett D.S."/>
            <person name="Martin F."/>
            <person name="Nordberg H.P."/>
            <person name="Cantor M.N."/>
            <person name="Hua S.X."/>
        </authorList>
    </citation>
    <scope>NUCLEOTIDE SEQUENCE [LARGE SCALE GENOMIC DNA]</scope>
    <source>
        <strain evidence="8 9">441</strain>
    </source>
</reference>
<evidence type="ECO:0000256" key="3">
    <source>
        <dbReference type="ARBA" id="ARBA00022771"/>
    </source>
</evidence>
<dbReference type="GO" id="GO:0046983">
    <property type="term" value="F:protein dimerization activity"/>
    <property type="evidence" value="ECO:0007669"/>
    <property type="project" value="InterPro"/>
</dbReference>
<dbReference type="EMBL" id="KN833735">
    <property type="protein sequence ID" value="KIK22790.1"/>
    <property type="molecule type" value="Genomic_DNA"/>
</dbReference>
<proteinExistence type="predicted"/>
<evidence type="ECO:0000259" key="7">
    <source>
        <dbReference type="Pfam" id="PF05699"/>
    </source>
</evidence>
<evidence type="ECO:0000256" key="4">
    <source>
        <dbReference type="ARBA" id="ARBA00022833"/>
    </source>
</evidence>
<dbReference type="OrthoDB" id="2790258at2759"/>
<keyword evidence="3" id="KW-0863">Zinc-finger</keyword>
<dbReference type="HOGENOM" id="CLU_009123_6_3_1"/>
<dbReference type="PANTHER" id="PTHR46481">
    <property type="entry name" value="ZINC FINGER BED DOMAIN-CONTAINING PROTEIN 4"/>
    <property type="match status" value="1"/>
</dbReference>
<dbReference type="SUPFAM" id="SSF53098">
    <property type="entry name" value="Ribonuclease H-like"/>
    <property type="match status" value="1"/>
</dbReference>
<dbReference type="Pfam" id="PF05699">
    <property type="entry name" value="Dimer_Tnp_hAT"/>
    <property type="match status" value="1"/>
</dbReference>
<evidence type="ECO:0000313" key="9">
    <source>
        <dbReference type="Proteomes" id="UP000054018"/>
    </source>
</evidence>
<feature type="domain" description="HAT C-terminal dimerisation" evidence="7">
    <location>
        <begin position="467"/>
        <end position="507"/>
    </location>
</feature>